<name>A0A8J0TDD9_XENLA</name>
<protein>
    <submittedName>
        <fullName evidence="2">Uncharacterized protein LOC108697801</fullName>
    </submittedName>
</protein>
<proteinExistence type="predicted"/>
<organism evidence="1 2">
    <name type="scientific">Xenopus laevis</name>
    <name type="common">African clawed frog</name>
    <dbReference type="NCBI Taxonomy" id="8355"/>
    <lineage>
        <taxon>Eukaryota</taxon>
        <taxon>Metazoa</taxon>
        <taxon>Chordata</taxon>
        <taxon>Craniata</taxon>
        <taxon>Vertebrata</taxon>
        <taxon>Euteleostomi</taxon>
        <taxon>Amphibia</taxon>
        <taxon>Batrachia</taxon>
        <taxon>Anura</taxon>
        <taxon>Pipoidea</taxon>
        <taxon>Pipidae</taxon>
        <taxon>Xenopodinae</taxon>
        <taxon>Xenopus</taxon>
        <taxon>Xenopus</taxon>
    </lineage>
</organism>
<reference evidence="2" key="1">
    <citation type="submission" date="2025-08" db="UniProtKB">
        <authorList>
            <consortium name="RefSeq"/>
        </authorList>
    </citation>
    <scope>IDENTIFICATION</scope>
    <source>
        <strain evidence="2">J_2021</strain>
        <tissue evidence="2">Erythrocytes</tissue>
    </source>
</reference>
<dbReference type="KEGG" id="xla:108697801"/>
<dbReference type="Proteomes" id="UP000186698">
    <property type="component" value="Chromosome 7S"/>
</dbReference>
<accession>A0A8J0TDD9</accession>
<dbReference type="AlphaFoldDB" id="A0A8J0TDD9"/>
<dbReference type="RefSeq" id="XP_018083715.1">
    <property type="nucleotide sequence ID" value="XM_018228226.2"/>
</dbReference>
<dbReference type="GeneID" id="108697801"/>
<evidence type="ECO:0000313" key="1">
    <source>
        <dbReference type="Proteomes" id="UP000186698"/>
    </source>
</evidence>
<dbReference type="OrthoDB" id="10601932at2759"/>
<evidence type="ECO:0000313" key="2">
    <source>
        <dbReference type="RefSeq" id="XP_018083715.1"/>
    </source>
</evidence>
<sequence length="308" mass="35657">MATKSSSEPSTDTCRRYMWAGAFSQKITAHGITKTVPICSSCEHELTWAMQDVKACCSHCGRPCFLGPYYMRVTLHPKTEVVSRFRQFQVDDCDLDAELNSEHLFPDELEPGDNLELPEATSEFFSPSGSNSMAEQGEISSAVLCVPRRTPQVDESDFWVLPGVADTKSLGAVSKVQKIISLEIFKQYGYYMPYAPAWVFDEVDARVKDWIHKDILANRKPEKNSAFCSDREKHWWSWERVWEMSIQWWWGQTIMRHAVKSFGEYQPVRYLSIDVVMPNGKEVEKPHPAYYRSLEETKDWLHRLFQTM</sequence>
<gene>
    <name evidence="2" type="primary">LOC108697801</name>
</gene>
<keyword evidence="1" id="KW-1185">Reference proteome</keyword>